<dbReference type="GO" id="GO:0016702">
    <property type="term" value="F:oxidoreductase activity, acting on single donors with incorporation of molecular oxygen, incorporation of two atoms of oxygen"/>
    <property type="evidence" value="ECO:0007669"/>
    <property type="project" value="InterPro"/>
</dbReference>
<protein>
    <submittedName>
        <fullName evidence="7">Cysteine dioxygenase</fullName>
    </submittedName>
</protein>
<dbReference type="SUPFAM" id="SSF51182">
    <property type="entry name" value="RmlC-like cupins"/>
    <property type="match status" value="1"/>
</dbReference>
<evidence type="ECO:0000256" key="4">
    <source>
        <dbReference type="ARBA" id="ARBA00023002"/>
    </source>
</evidence>
<sequence length="165" mass="18217">MLSTYALPTRADLTSLALRIANDPGRWMPIVRFDEQQRWYTRLAVADNHEVWLLSWLPGQRTEIHDHGDSAGAFAVAQGVLTETTVCTPAVGGLDGVEVALSRKRIRAGMARGFDADHVHEVTNDTNSPAVSIHVYAPALTTMNRYRIDDGVLRLHASERAGADW</sequence>
<proteinExistence type="inferred from homology"/>
<dbReference type="PANTHER" id="PTHR12918">
    <property type="entry name" value="CYSTEINE DIOXYGENASE"/>
    <property type="match status" value="1"/>
</dbReference>
<keyword evidence="2 6" id="KW-0479">Metal-binding</keyword>
<dbReference type="Pfam" id="PF05995">
    <property type="entry name" value="CDO_I"/>
    <property type="match status" value="1"/>
</dbReference>
<dbReference type="PANTHER" id="PTHR12918:SF1">
    <property type="entry name" value="CYSTEINE DIOXYGENASE TYPE 1"/>
    <property type="match status" value="1"/>
</dbReference>
<dbReference type="GO" id="GO:0008198">
    <property type="term" value="F:ferrous iron binding"/>
    <property type="evidence" value="ECO:0007669"/>
    <property type="project" value="TreeGrafter"/>
</dbReference>
<feature type="binding site" evidence="6">
    <location>
        <position position="67"/>
    </location>
    <ligand>
        <name>Fe cation</name>
        <dbReference type="ChEBI" id="CHEBI:24875"/>
        <note>catalytic</note>
    </ligand>
</feature>
<dbReference type="InterPro" id="IPR010300">
    <property type="entry name" value="CDO_1"/>
</dbReference>
<keyword evidence="4" id="KW-0560">Oxidoreductase</keyword>
<organism evidence="7 8">
    <name type="scientific">Rhodococcus aetherivorans</name>
    <dbReference type="NCBI Taxonomy" id="191292"/>
    <lineage>
        <taxon>Bacteria</taxon>
        <taxon>Bacillati</taxon>
        <taxon>Actinomycetota</taxon>
        <taxon>Actinomycetes</taxon>
        <taxon>Mycobacteriales</taxon>
        <taxon>Nocardiaceae</taxon>
        <taxon>Rhodococcus</taxon>
    </lineage>
</organism>
<keyword evidence="5 6" id="KW-0408">Iron</keyword>
<accession>A0AA46SA15</accession>
<evidence type="ECO:0000313" key="8">
    <source>
        <dbReference type="Proteomes" id="UP001163947"/>
    </source>
</evidence>
<keyword evidence="3 7" id="KW-0223">Dioxygenase</keyword>
<feature type="binding site" evidence="6">
    <location>
        <position position="65"/>
    </location>
    <ligand>
        <name>Fe cation</name>
        <dbReference type="ChEBI" id="CHEBI:24875"/>
        <note>catalytic</note>
    </ligand>
</feature>
<dbReference type="AlphaFoldDB" id="A0AA46SA15"/>
<dbReference type="InterPro" id="IPR014710">
    <property type="entry name" value="RmlC-like_jellyroll"/>
</dbReference>
<feature type="binding site" evidence="6">
    <location>
        <position position="120"/>
    </location>
    <ligand>
        <name>Fe cation</name>
        <dbReference type="ChEBI" id="CHEBI:24875"/>
        <note>catalytic</note>
    </ligand>
</feature>
<evidence type="ECO:0000313" key="7">
    <source>
        <dbReference type="EMBL" id="UYF94100.1"/>
    </source>
</evidence>
<evidence type="ECO:0000256" key="6">
    <source>
        <dbReference type="PIRSR" id="PIRSR610300-51"/>
    </source>
</evidence>
<evidence type="ECO:0000256" key="1">
    <source>
        <dbReference type="ARBA" id="ARBA00006622"/>
    </source>
</evidence>
<dbReference type="Gene3D" id="2.60.120.10">
    <property type="entry name" value="Jelly Rolls"/>
    <property type="match status" value="1"/>
</dbReference>
<evidence type="ECO:0000256" key="3">
    <source>
        <dbReference type="ARBA" id="ARBA00022964"/>
    </source>
</evidence>
<evidence type="ECO:0000256" key="2">
    <source>
        <dbReference type="ARBA" id="ARBA00022723"/>
    </source>
</evidence>
<dbReference type="GeneID" id="83624230"/>
<dbReference type="InterPro" id="IPR011051">
    <property type="entry name" value="RmlC_Cupin_sf"/>
</dbReference>
<dbReference type="Proteomes" id="UP001163947">
    <property type="component" value="Chromosome"/>
</dbReference>
<evidence type="ECO:0000256" key="5">
    <source>
        <dbReference type="ARBA" id="ARBA00023004"/>
    </source>
</evidence>
<gene>
    <name evidence="7" type="ORF">OCS65_27420</name>
</gene>
<name>A0AA46SA15_9NOCA</name>
<reference evidence="7" key="1">
    <citation type="submission" date="2022-09" db="EMBL/GenBank/DDBJ databases">
        <title>The genome sequence of Rhodococcus aetherivorans N1.</title>
        <authorList>
            <person name="Jiang W."/>
        </authorList>
    </citation>
    <scope>NUCLEOTIDE SEQUENCE</scope>
    <source>
        <strain evidence="7">N1</strain>
    </source>
</reference>
<dbReference type="CDD" id="cd10548">
    <property type="entry name" value="cupin_CDO"/>
    <property type="match status" value="1"/>
</dbReference>
<comment type="similarity">
    <text evidence="1">Belongs to the cysteine dioxygenase family.</text>
</comment>
<dbReference type="RefSeq" id="WP_006946400.1">
    <property type="nucleotide sequence ID" value="NZ_CAVJ010000249.1"/>
</dbReference>
<dbReference type="EMBL" id="CP106982">
    <property type="protein sequence ID" value="UYF94100.1"/>
    <property type="molecule type" value="Genomic_DNA"/>
</dbReference>